<organism evidence="5 6">
    <name type="scientific">Parahaliea aestuarii</name>
    <dbReference type="NCBI Taxonomy" id="1852021"/>
    <lineage>
        <taxon>Bacteria</taxon>
        <taxon>Pseudomonadati</taxon>
        <taxon>Pseudomonadota</taxon>
        <taxon>Gammaproteobacteria</taxon>
        <taxon>Cellvibrionales</taxon>
        <taxon>Halieaceae</taxon>
        <taxon>Parahaliea</taxon>
    </lineage>
</organism>
<evidence type="ECO:0000256" key="1">
    <source>
        <dbReference type="ARBA" id="ARBA00010493"/>
    </source>
</evidence>
<dbReference type="EMBL" id="VRYZ01000005">
    <property type="protein sequence ID" value="TXS90887.1"/>
    <property type="molecule type" value="Genomic_DNA"/>
</dbReference>
<feature type="domain" description="Gcp-like" evidence="4">
    <location>
        <begin position="30"/>
        <end position="154"/>
    </location>
</feature>
<reference evidence="5 6" key="1">
    <citation type="submission" date="2019-08" db="EMBL/GenBank/DDBJ databases">
        <title>Parahaliea maris sp. nov., isolated from the surface seawater.</title>
        <authorList>
            <person name="Liu Y."/>
        </authorList>
    </citation>
    <scope>NUCLEOTIDE SEQUENCE [LARGE SCALE GENOMIC DNA]</scope>
    <source>
        <strain evidence="5 6">S2-26</strain>
    </source>
</reference>
<dbReference type="GO" id="GO:0016740">
    <property type="term" value="F:transferase activity"/>
    <property type="evidence" value="ECO:0007669"/>
    <property type="project" value="UniProtKB-KW"/>
</dbReference>
<dbReference type="RefSeq" id="WP_148064543.1">
    <property type="nucleotide sequence ID" value="NZ_VRYZ01000005.1"/>
</dbReference>
<dbReference type="NCBIfam" id="TIGR03725">
    <property type="entry name" value="T6A_YeaZ"/>
    <property type="match status" value="1"/>
</dbReference>
<dbReference type="CDD" id="cd24032">
    <property type="entry name" value="ASKHA_NBD_TsaB"/>
    <property type="match status" value="1"/>
</dbReference>
<keyword evidence="5" id="KW-0808">Transferase</keyword>
<keyword evidence="6" id="KW-1185">Reference proteome</keyword>
<dbReference type="InterPro" id="IPR000905">
    <property type="entry name" value="Gcp-like_dom"/>
</dbReference>
<dbReference type="SUPFAM" id="SSF53067">
    <property type="entry name" value="Actin-like ATPase domain"/>
    <property type="match status" value="2"/>
</dbReference>
<dbReference type="OrthoDB" id="9809995at2"/>
<dbReference type="GO" id="GO:0005829">
    <property type="term" value="C:cytosol"/>
    <property type="evidence" value="ECO:0007669"/>
    <property type="project" value="TreeGrafter"/>
</dbReference>
<dbReference type="InterPro" id="IPR043129">
    <property type="entry name" value="ATPase_NBD"/>
</dbReference>
<comment type="caution">
    <text evidence="5">The sequence shown here is derived from an EMBL/GenBank/DDBJ whole genome shotgun (WGS) entry which is preliminary data.</text>
</comment>
<dbReference type="InterPro" id="IPR022496">
    <property type="entry name" value="T6A_TsaB"/>
</dbReference>
<name>A0A5C8ZTV0_9GAMM</name>
<dbReference type="Gene3D" id="3.30.420.40">
    <property type="match status" value="2"/>
</dbReference>
<protein>
    <recommendedName>
        <fullName evidence="2">tRNA threonylcarbamoyladenosine biosynthesis protein TsaB</fullName>
    </recommendedName>
    <alternativeName>
        <fullName evidence="3">t(6)A37 threonylcarbamoyladenosine biosynthesis protein TsaB</fullName>
    </alternativeName>
</protein>
<proteinExistence type="inferred from homology"/>
<evidence type="ECO:0000256" key="2">
    <source>
        <dbReference type="ARBA" id="ARBA00019012"/>
    </source>
</evidence>
<accession>A0A5C8ZTV0</accession>
<evidence type="ECO:0000259" key="4">
    <source>
        <dbReference type="Pfam" id="PF00814"/>
    </source>
</evidence>
<dbReference type="PANTHER" id="PTHR11735">
    <property type="entry name" value="TRNA N6-ADENOSINE THREONYLCARBAMOYLTRANSFERASE"/>
    <property type="match status" value="1"/>
</dbReference>
<dbReference type="AlphaFoldDB" id="A0A5C8ZTV0"/>
<sequence length="235" mass="24847">MANLLAIDTSTDACSVALLHQGEISECHEIIPRQHSQRLFGMLAELLPSGRLREQGIDAICYGEGPGSFTGLRVCASAVQGLCFANRLPAVPVSTLEAQAHAALREGLVSSGDTILSTLDAQIGELYWCRFRVDGAELVALDVAAVCKPGAMAAAGQGAMVAVGSGLNHLAALPSELRSRLSHCYADLLPRARDQFPVALAKLARGQVQSAEAVCPVYVRDEISWKKLSEQGKPA</sequence>
<dbReference type="GO" id="GO:0002949">
    <property type="term" value="P:tRNA threonylcarbamoyladenosine modification"/>
    <property type="evidence" value="ECO:0007669"/>
    <property type="project" value="InterPro"/>
</dbReference>
<evidence type="ECO:0000256" key="3">
    <source>
        <dbReference type="ARBA" id="ARBA00032446"/>
    </source>
</evidence>
<dbReference type="Proteomes" id="UP000321933">
    <property type="component" value="Unassembled WGS sequence"/>
</dbReference>
<evidence type="ECO:0000313" key="6">
    <source>
        <dbReference type="Proteomes" id="UP000321933"/>
    </source>
</evidence>
<gene>
    <name evidence="5" type="primary">tsaB</name>
    <name evidence="5" type="ORF">FVW59_11740</name>
</gene>
<evidence type="ECO:0000313" key="5">
    <source>
        <dbReference type="EMBL" id="TXS90887.1"/>
    </source>
</evidence>
<comment type="similarity">
    <text evidence="1">Belongs to the KAE1 / TsaD family. TsaB subfamily.</text>
</comment>
<dbReference type="PANTHER" id="PTHR11735:SF11">
    <property type="entry name" value="TRNA THREONYLCARBAMOYLADENOSINE BIOSYNTHESIS PROTEIN TSAB"/>
    <property type="match status" value="1"/>
</dbReference>
<dbReference type="Pfam" id="PF00814">
    <property type="entry name" value="TsaD"/>
    <property type="match status" value="1"/>
</dbReference>